<evidence type="ECO:0000256" key="17">
    <source>
        <dbReference type="SAM" id="MobiDB-lite"/>
    </source>
</evidence>
<evidence type="ECO:0000256" key="15">
    <source>
        <dbReference type="HAMAP-Rule" id="MF_01588"/>
    </source>
</evidence>
<comment type="catalytic activity">
    <reaction evidence="13 15 16">
        <text>NAD(+) + (deoxyribonucleotide)n-3'-hydroxyl + 5'-phospho-(deoxyribonucleotide)m = (deoxyribonucleotide)n+m + AMP + beta-nicotinamide D-nucleotide.</text>
        <dbReference type="EC" id="6.5.1.2"/>
    </reaction>
</comment>
<protein>
    <recommendedName>
        <fullName evidence="3 15">DNA ligase</fullName>
        <ecNumber evidence="2 15">6.5.1.2</ecNumber>
    </recommendedName>
    <alternativeName>
        <fullName evidence="15">Polydeoxyribonucleotide synthase [NAD(+)]</fullName>
    </alternativeName>
</protein>
<evidence type="ECO:0000256" key="14">
    <source>
        <dbReference type="ARBA" id="ARBA00060881"/>
    </source>
</evidence>
<dbReference type="Gene3D" id="1.10.287.610">
    <property type="entry name" value="Helix hairpin bin"/>
    <property type="match status" value="1"/>
</dbReference>
<dbReference type="Pfam" id="PF03120">
    <property type="entry name" value="OB_DNA_ligase"/>
    <property type="match status" value="1"/>
</dbReference>
<feature type="binding site" evidence="15">
    <location>
        <begin position="84"/>
        <end position="85"/>
    </location>
    <ligand>
        <name>NAD(+)</name>
        <dbReference type="ChEBI" id="CHEBI:57540"/>
    </ligand>
</feature>
<dbReference type="RefSeq" id="WP_160618831.1">
    <property type="nucleotide sequence ID" value="NZ_CP047652.1"/>
</dbReference>
<feature type="binding site" evidence="15">
    <location>
        <position position="295"/>
    </location>
    <ligand>
        <name>NAD(+)</name>
        <dbReference type="ChEBI" id="CHEBI:57540"/>
    </ligand>
</feature>
<evidence type="ECO:0000256" key="7">
    <source>
        <dbReference type="ARBA" id="ARBA00022763"/>
    </source>
</evidence>
<keyword evidence="6 15" id="KW-0479">Metal-binding</keyword>
<evidence type="ECO:0000256" key="2">
    <source>
        <dbReference type="ARBA" id="ARBA00012722"/>
    </source>
</evidence>
<evidence type="ECO:0000256" key="16">
    <source>
        <dbReference type="RuleBase" id="RU000618"/>
    </source>
</evidence>
<dbReference type="GO" id="GO:0046872">
    <property type="term" value="F:metal ion binding"/>
    <property type="evidence" value="ECO:0007669"/>
    <property type="project" value="UniProtKB-KW"/>
</dbReference>
<dbReference type="PANTHER" id="PTHR23389">
    <property type="entry name" value="CHROMOSOME TRANSMISSION FIDELITY FACTOR 18"/>
    <property type="match status" value="1"/>
</dbReference>
<keyword evidence="20" id="KW-1185">Reference proteome</keyword>
<dbReference type="CDD" id="cd17748">
    <property type="entry name" value="BRCT_DNA_ligase_like"/>
    <property type="match status" value="1"/>
</dbReference>
<dbReference type="NCBIfam" id="TIGR00575">
    <property type="entry name" value="dnlj"/>
    <property type="match status" value="1"/>
</dbReference>
<evidence type="ECO:0000256" key="10">
    <source>
        <dbReference type="ARBA" id="ARBA00023027"/>
    </source>
</evidence>
<dbReference type="GO" id="GO:0003911">
    <property type="term" value="F:DNA ligase (NAD+) activity"/>
    <property type="evidence" value="ECO:0007669"/>
    <property type="project" value="UniProtKB-UniRule"/>
</dbReference>
<feature type="binding site" evidence="15">
    <location>
        <position position="417"/>
    </location>
    <ligand>
        <name>Zn(2+)</name>
        <dbReference type="ChEBI" id="CHEBI:29105"/>
    </ligand>
</feature>
<comment type="similarity">
    <text evidence="14 15">Belongs to the NAD-dependent DNA ligase family. LigA subfamily.</text>
</comment>
<dbReference type="SUPFAM" id="SSF50249">
    <property type="entry name" value="Nucleic acid-binding proteins"/>
    <property type="match status" value="1"/>
</dbReference>
<keyword evidence="4 15" id="KW-0436">Ligase</keyword>
<dbReference type="SUPFAM" id="SSF52113">
    <property type="entry name" value="BRCT domain"/>
    <property type="match status" value="1"/>
</dbReference>
<feature type="domain" description="BRCT" evidence="18">
    <location>
        <begin position="614"/>
        <end position="687"/>
    </location>
</feature>
<dbReference type="Gene3D" id="3.40.50.10190">
    <property type="entry name" value="BRCT domain"/>
    <property type="match status" value="1"/>
</dbReference>
<dbReference type="PROSITE" id="PS50172">
    <property type="entry name" value="BRCT"/>
    <property type="match status" value="1"/>
</dbReference>
<dbReference type="InterPro" id="IPR013840">
    <property type="entry name" value="DNAligase_N"/>
</dbReference>
<dbReference type="FunFam" id="3.30.470.30:FF:000001">
    <property type="entry name" value="DNA ligase"/>
    <property type="match status" value="1"/>
</dbReference>
<evidence type="ECO:0000256" key="6">
    <source>
        <dbReference type="ARBA" id="ARBA00022723"/>
    </source>
</evidence>
<dbReference type="SUPFAM" id="SSF56091">
    <property type="entry name" value="DNA ligase/mRNA capping enzyme, catalytic domain"/>
    <property type="match status" value="1"/>
</dbReference>
<dbReference type="PROSITE" id="PS01056">
    <property type="entry name" value="DNA_LIGASE_N2"/>
    <property type="match status" value="1"/>
</dbReference>
<dbReference type="EMBL" id="CP047652">
    <property type="protein sequence ID" value="QHI95756.1"/>
    <property type="molecule type" value="Genomic_DNA"/>
</dbReference>
<evidence type="ECO:0000259" key="18">
    <source>
        <dbReference type="PROSITE" id="PS50172"/>
    </source>
</evidence>
<dbReference type="InterPro" id="IPR033136">
    <property type="entry name" value="DNA_ligase_CS"/>
</dbReference>
<dbReference type="InterPro" id="IPR041663">
    <property type="entry name" value="DisA/LigA_HHH"/>
</dbReference>
<keyword evidence="8 15" id="KW-0862">Zinc</keyword>
<feature type="binding site" evidence="15">
    <location>
        <position position="420"/>
    </location>
    <ligand>
        <name>Zn(2+)</name>
        <dbReference type="ChEBI" id="CHEBI:29105"/>
    </ligand>
</feature>
<dbReference type="InterPro" id="IPR012340">
    <property type="entry name" value="NA-bd_OB-fold"/>
</dbReference>
<dbReference type="FunFam" id="1.10.150.20:FF:000007">
    <property type="entry name" value="DNA ligase"/>
    <property type="match status" value="1"/>
</dbReference>
<evidence type="ECO:0000313" key="19">
    <source>
        <dbReference type="EMBL" id="QHI95756.1"/>
    </source>
</evidence>
<dbReference type="Pfam" id="PF00533">
    <property type="entry name" value="BRCT"/>
    <property type="match status" value="1"/>
</dbReference>
<reference evidence="19 20" key="1">
    <citation type="submission" date="2020-01" db="EMBL/GenBank/DDBJ databases">
        <title>Genome sequencing of strain KACC 21507.</title>
        <authorList>
            <person name="Heo J."/>
            <person name="Kim S.-J."/>
            <person name="Kim J.-S."/>
            <person name="Hong S.-B."/>
            <person name="Kwon S.-W."/>
        </authorList>
    </citation>
    <scope>NUCLEOTIDE SEQUENCE [LARGE SCALE GENOMIC DNA]</scope>
    <source>
        <strain evidence="19 20">KACC 21507</strain>
    </source>
</reference>
<evidence type="ECO:0000313" key="20">
    <source>
        <dbReference type="Proteomes" id="UP000463975"/>
    </source>
</evidence>
<evidence type="ECO:0000256" key="4">
    <source>
        <dbReference type="ARBA" id="ARBA00022598"/>
    </source>
</evidence>
<accession>A0A6P1NBM2</accession>
<dbReference type="Proteomes" id="UP000463975">
    <property type="component" value="Chromosome"/>
</dbReference>
<dbReference type="Pfam" id="PF12826">
    <property type="entry name" value="HHH_2"/>
    <property type="match status" value="1"/>
</dbReference>
<comment type="cofactor">
    <cofactor evidence="15">
        <name>Mg(2+)</name>
        <dbReference type="ChEBI" id="CHEBI:18420"/>
    </cofactor>
    <cofactor evidence="15">
        <name>Mn(2+)</name>
        <dbReference type="ChEBI" id="CHEBI:29035"/>
    </cofactor>
</comment>
<dbReference type="InterPro" id="IPR010994">
    <property type="entry name" value="RuvA_2-like"/>
</dbReference>
<feature type="active site" description="N6-AMP-lysine intermediate" evidence="15">
    <location>
        <position position="122"/>
    </location>
</feature>
<feature type="binding site" evidence="15">
    <location>
        <position position="179"/>
    </location>
    <ligand>
        <name>NAD(+)</name>
        <dbReference type="ChEBI" id="CHEBI:57540"/>
    </ligand>
</feature>
<keyword evidence="9 15" id="KW-0460">Magnesium</keyword>
<dbReference type="SMART" id="SM00532">
    <property type="entry name" value="LIGANc"/>
    <property type="match status" value="1"/>
</dbReference>
<keyword evidence="7 15" id="KW-0227">DNA damage</keyword>
<comment type="caution">
    <text evidence="15">Lacks conserved residue(s) required for the propagation of feature annotation.</text>
</comment>
<dbReference type="AlphaFoldDB" id="A0A6P1NBM2"/>
<dbReference type="GO" id="GO:0005829">
    <property type="term" value="C:cytosol"/>
    <property type="evidence" value="ECO:0007669"/>
    <property type="project" value="TreeGrafter"/>
</dbReference>
<feature type="binding site" evidence="15">
    <location>
        <position position="441"/>
    </location>
    <ligand>
        <name>Zn(2+)</name>
        <dbReference type="ChEBI" id="CHEBI:29105"/>
    </ligand>
</feature>
<dbReference type="EC" id="6.5.1.2" evidence="2 15"/>
<dbReference type="Gene3D" id="3.30.470.30">
    <property type="entry name" value="DNA ligase/mRNA capping enzyme"/>
    <property type="match status" value="1"/>
</dbReference>
<dbReference type="InterPro" id="IPR018239">
    <property type="entry name" value="DNA_ligase_AS"/>
</dbReference>
<dbReference type="HAMAP" id="MF_01588">
    <property type="entry name" value="DNA_ligase_A"/>
    <property type="match status" value="1"/>
</dbReference>
<dbReference type="GO" id="GO:0006260">
    <property type="term" value="P:DNA replication"/>
    <property type="evidence" value="ECO:0007669"/>
    <property type="project" value="UniProtKB-KW"/>
</dbReference>
<dbReference type="InterPro" id="IPR004150">
    <property type="entry name" value="NAD_DNA_ligase_OB"/>
</dbReference>
<proteinExistence type="inferred from homology"/>
<dbReference type="FunFam" id="2.40.50.140:FF:000012">
    <property type="entry name" value="DNA ligase"/>
    <property type="match status" value="1"/>
</dbReference>
<dbReference type="SUPFAM" id="SSF47781">
    <property type="entry name" value="RuvA domain 2-like"/>
    <property type="match status" value="1"/>
</dbReference>
<dbReference type="PANTHER" id="PTHR23389:SF9">
    <property type="entry name" value="DNA LIGASE"/>
    <property type="match status" value="1"/>
</dbReference>
<keyword evidence="10 15" id="KW-0520">NAD</keyword>
<evidence type="ECO:0000256" key="1">
    <source>
        <dbReference type="ARBA" id="ARBA00004067"/>
    </source>
</evidence>
<dbReference type="InterPro" id="IPR004149">
    <property type="entry name" value="Znf_DNAligase_C4"/>
</dbReference>
<evidence type="ECO:0000256" key="11">
    <source>
        <dbReference type="ARBA" id="ARBA00023204"/>
    </source>
</evidence>
<evidence type="ECO:0000256" key="13">
    <source>
        <dbReference type="ARBA" id="ARBA00034005"/>
    </source>
</evidence>
<dbReference type="KEGG" id="bomb:GT348_05345"/>
<dbReference type="GO" id="GO:0006281">
    <property type="term" value="P:DNA repair"/>
    <property type="evidence" value="ECO:0007669"/>
    <property type="project" value="UniProtKB-KW"/>
</dbReference>
<name>A0A6P1NBM2_9PROT</name>
<dbReference type="Gene3D" id="1.10.150.20">
    <property type="entry name" value="5' to 3' exonuclease, C-terminal subdomain"/>
    <property type="match status" value="2"/>
</dbReference>
<feature type="binding site" evidence="15">
    <location>
        <position position="319"/>
    </location>
    <ligand>
        <name>NAD(+)</name>
        <dbReference type="ChEBI" id="CHEBI:57540"/>
    </ligand>
</feature>
<keyword evidence="11 15" id="KW-0234">DNA repair</keyword>
<dbReference type="Gene3D" id="2.40.50.140">
    <property type="entry name" value="Nucleic acid-binding proteins"/>
    <property type="match status" value="1"/>
</dbReference>
<dbReference type="InterPro" id="IPR013839">
    <property type="entry name" value="DNAligase_adenylation"/>
</dbReference>
<dbReference type="InterPro" id="IPR001357">
    <property type="entry name" value="BRCT_dom"/>
</dbReference>
<comment type="function">
    <text evidence="1 15">DNA ligase that catalyzes the formation of phosphodiester linkages between 5'-phosphoryl and 3'-hydroxyl groups in double-stranded DNA using NAD as a coenzyme and as the energy source for the reaction. It is essential for DNA replication and repair of damaged DNA.</text>
</comment>
<dbReference type="NCBIfam" id="NF005932">
    <property type="entry name" value="PRK07956.1"/>
    <property type="match status" value="1"/>
</dbReference>
<feature type="region of interest" description="Disordered" evidence="17">
    <location>
        <begin position="53"/>
        <end position="73"/>
    </location>
</feature>
<dbReference type="InterPro" id="IPR036420">
    <property type="entry name" value="BRCT_dom_sf"/>
</dbReference>
<dbReference type="Gene3D" id="6.20.10.30">
    <property type="match status" value="1"/>
</dbReference>
<dbReference type="SMART" id="SM00292">
    <property type="entry name" value="BRCT"/>
    <property type="match status" value="1"/>
</dbReference>
<dbReference type="CDD" id="cd00114">
    <property type="entry name" value="LIGANc"/>
    <property type="match status" value="1"/>
</dbReference>
<organism evidence="19 20">
    <name type="scientific">Aristophania vespae</name>
    <dbReference type="NCBI Taxonomy" id="2697033"/>
    <lineage>
        <taxon>Bacteria</taxon>
        <taxon>Pseudomonadati</taxon>
        <taxon>Pseudomonadota</taxon>
        <taxon>Alphaproteobacteria</taxon>
        <taxon>Acetobacterales</taxon>
        <taxon>Acetobacteraceae</taxon>
        <taxon>Aristophania</taxon>
    </lineage>
</organism>
<evidence type="ECO:0000256" key="3">
    <source>
        <dbReference type="ARBA" id="ARBA00013308"/>
    </source>
</evidence>
<sequence length="695" mass="77238">MSSKLTPAELYNNLQEKIARWDEAYHGHDEPEVSDAEYDHARLELSRLERLHPELKNQNNPSERVGAKPNPAFGKVKHRAPMLSLGNVFAEDEFEQFVSRAGNFLGLSPEDTENLCFVAEPKIDGLSINLTYENGQFTAGTTRGDGLVGEDVTNNIRTLKTLPLHLGKNAPEFIEIRGEVFMEKSRFFELNAEQEKRGEKVFANPRNAAAGSLRQLDSNITAKRPLGLFVYGLGHSSHPVAKTHSEFLDQLREWGFDVNPLSQRIDHARDIPAYVEKLARERSGLDYDIDGIVFKINDISLQNRLGFVGRAPRWATAWKFPAEQAITHLKDIEIQVGRTGALTPVAHLEPVNVGGVIVSRATLHNEDEINRLDVRVGDLVRLQRAGDVIPQILSVISPDDTNELPSRGSKFIFPDHCPVCGAYAERIQGEAVRRCTGGLTCEAQTVERLIHFVSRNAFDIDGLGQRSIRAFYDLGFIKQPGDIFRLSNHKEELVKLEGWGPQSVDNLLSAIEERRTIPLSRFIYGLGIRRIGERNAALLARHYGSFENWLNAMRALNNDEKEEYETLSAIMGIGPAIADELTAFFHEPHNQTVIDDLASQLTIEDASSPIASGPEGHKLAGETLVFTGSLTTMSRSEAKAIAERLGAQVTETVSKKTSFVILGEKAGSKAKKAQELGIRTISEDEWIKLANSETQ</sequence>
<keyword evidence="5 15" id="KW-0235">DNA replication</keyword>
<evidence type="ECO:0000256" key="12">
    <source>
        <dbReference type="ARBA" id="ARBA00023211"/>
    </source>
</evidence>
<dbReference type="PIRSF" id="PIRSF001604">
    <property type="entry name" value="LigA"/>
    <property type="match status" value="1"/>
</dbReference>
<dbReference type="Pfam" id="PF03119">
    <property type="entry name" value="DNA_ligase_ZBD"/>
    <property type="match status" value="1"/>
</dbReference>
<feature type="binding site" evidence="15">
    <location>
        <position position="120"/>
    </location>
    <ligand>
        <name>NAD(+)</name>
        <dbReference type="ChEBI" id="CHEBI:57540"/>
    </ligand>
</feature>
<keyword evidence="12 15" id="KW-0464">Manganese</keyword>
<dbReference type="InterPro" id="IPR001679">
    <property type="entry name" value="DNA_ligase"/>
</dbReference>
<feature type="binding site" evidence="15">
    <location>
        <position position="143"/>
    </location>
    <ligand>
        <name>NAD(+)</name>
        <dbReference type="ChEBI" id="CHEBI:57540"/>
    </ligand>
</feature>
<dbReference type="Pfam" id="PF01653">
    <property type="entry name" value="DNA_ligase_aden"/>
    <property type="match status" value="1"/>
</dbReference>
<gene>
    <name evidence="15 19" type="primary">ligA</name>
    <name evidence="19" type="ORF">GT348_05345</name>
</gene>
<evidence type="ECO:0000256" key="5">
    <source>
        <dbReference type="ARBA" id="ARBA00022705"/>
    </source>
</evidence>
<evidence type="ECO:0000256" key="9">
    <source>
        <dbReference type="ARBA" id="ARBA00022842"/>
    </source>
</evidence>
<evidence type="ECO:0000256" key="8">
    <source>
        <dbReference type="ARBA" id="ARBA00022833"/>
    </source>
</evidence>
<dbReference type="PROSITE" id="PS01055">
    <property type="entry name" value="DNA_LIGASE_N1"/>
    <property type="match status" value="1"/>
</dbReference>
<feature type="binding site" evidence="15">
    <location>
        <begin position="35"/>
        <end position="39"/>
    </location>
    <ligand>
        <name>NAD(+)</name>
        <dbReference type="ChEBI" id="CHEBI:57540"/>
    </ligand>
</feature>